<dbReference type="AlphaFoldDB" id="F2LVY4"/>
<dbReference type="InterPro" id="IPR058031">
    <property type="entry name" value="AAA_lid_NorR"/>
</dbReference>
<dbReference type="PROSITE" id="PS50045">
    <property type="entry name" value="SIGMA54_INTERACT_4"/>
    <property type="match status" value="1"/>
</dbReference>
<dbReference type="InterPro" id="IPR025662">
    <property type="entry name" value="Sigma_54_int_dom_ATP-bd_1"/>
</dbReference>
<dbReference type="GO" id="GO:0000160">
    <property type="term" value="P:phosphorelay signal transduction system"/>
    <property type="evidence" value="ECO:0007669"/>
    <property type="project" value="UniProtKB-KW"/>
</dbReference>
<keyword evidence="2" id="KW-0547">Nucleotide-binding</keyword>
<keyword evidence="4" id="KW-0902">Two-component regulatory system</keyword>
<dbReference type="Pfam" id="PF25601">
    <property type="entry name" value="AAA_lid_14"/>
    <property type="match status" value="1"/>
</dbReference>
<dbReference type="GO" id="GO:0003677">
    <property type="term" value="F:DNA binding"/>
    <property type="evidence" value="ECO:0007669"/>
    <property type="project" value="UniProtKB-KW"/>
</dbReference>
<keyword evidence="7" id="KW-0804">Transcription</keyword>
<dbReference type="RefSeq" id="WP_013681959.1">
    <property type="nucleotide sequence ID" value="NC_015318.1"/>
</dbReference>
<evidence type="ECO:0000256" key="2">
    <source>
        <dbReference type="ARBA" id="ARBA00022741"/>
    </source>
</evidence>
<dbReference type="Pfam" id="PF00158">
    <property type="entry name" value="Sigma54_activat"/>
    <property type="match status" value="1"/>
</dbReference>
<feature type="modified residue" description="4-aspartylphosphate" evidence="8">
    <location>
        <position position="52"/>
    </location>
</feature>
<dbReference type="STRING" id="760142.Hipma_0949"/>
<dbReference type="InterPro" id="IPR002078">
    <property type="entry name" value="Sigma_54_int"/>
</dbReference>
<evidence type="ECO:0000313" key="11">
    <source>
        <dbReference type="EMBL" id="AEA33918.1"/>
    </source>
</evidence>
<keyword evidence="3" id="KW-0067">ATP-binding</keyword>
<dbReference type="Proteomes" id="UP000008139">
    <property type="component" value="Chromosome"/>
</dbReference>
<dbReference type="InterPro" id="IPR025944">
    <property type="entry name" value="Sigma_54_int_dom_CS"/>
</dbReference>
<reference evidence="12" key="2">
    <citation type="submission" date="2011-03" db="EMBL/GenBank/DDBJ databases">
        <title>The complete genome of Hippea maritima DSM 10411.</title>
        <authorList>
            <consortium name="US DOE Joint Genome Institute (JGI-PGF)"/>
            <person name="Lucas S."/>
            <person name="Copeland A."/>
            <person name="Lapidus A."/>
            <person name="Bruce D."/>
            <person name="Goodwin L."/>
            <person name="Pitluck S."/>
            <person name="Peters L."/>
            <person name="Kyrpides N."/>
            <person name="Mavromatis K."/>
            <person name="Pagani I."/>
            <person name="Ivanova N."/>
            <person name="Mikhailova N."/>
            <person name="Lu M."/>
            <person name="Detter J.C."/>
            <person name="Tapia R."/>
            <person name="Han C."/>
            <person name="Land M."/>
            <person name="Hauser L."/>
            <person name="Markowitz V."/>
            <person name="Cheng J.-F."/>
            <person name="Hugenholtz P."/>
            <person name="Woyke T."/>
            <person name="Wu D."/>
            <person name="Spring S."/>
            <person name="Schroeder M."/>
            <person name="Brambilla E."/>
            <person name="Klenk H.-P."/>
            <person name="Eisen J.A."/>
        </authorList>
    </citation>
    <scope>NUCLEOTIDE SEQUENCE [LARGE SCALE GENOMIC DNA]</scope>
    <source>
        <strain evidence="12">ATCC 700847 / DSM 10411 / MH2</strain>
    </source>
</reference>
<evidence type="ECO:0000256" key="3">
    <source>
        <dbReference type="ARBA" id="ARBA00022840"/>
    </source>
</evidence>
<dbReference type="InterPro" id="IPR027417">
    <property type="entry name" value="P-loop_NTPase"/>
</dbReference>
<dbReference type="Gene3D" id="3.40.50.2300">
    <property type="match status" value="1"/>
</dbReference>
<keyword evidence="1 8" id="KW-0597">Phosphoprotein</keyword>
<feature type="domain" description="Response regulatory" evidence="10">
    <location>
        <begin position="3"/>
        <end position="117"/>
    </location>
</feature>
<evidence type="ECO:0000256" key="5">
    <source>
        <dbReference type="ARBA" id="ARBA00023015"/>
    </source>
</evidence>
<dbReference type="PROSITE" id="PS00675">
    <property type="entry name" value="SIGMA54_INTERACT_1"/>
    <property type="match status" value="1"/>
</dbReference>
<dbReference type="InterPro" id="IPR001789">
    <property type="entry name" value="Sig_transdc_resp-reg_receiver"/>
</dbReference>
<dbReference type="GO" id="GO:0005524">
    <property type="term" value="F:ATP binding"/>
    <property type="evidence" value="ECO:0007669"/>
    <property type="project" value="UniProtKB-KW"/>
</dbReference>
<dbReference type="PANTHER" id="PTHR32071">
    <property type="entry name" value="TRANSCRIPTIONAL REGULATORY PROTEIN"/>
    <property type="match status" value="1"/>
</dbReference>
<gene>
    <name evidence="11" type="ordered locus">Hipma_0949</name>
</gene>
<protein>
    <submittedName>
        <fullName evidence="11">Putative two component, sigma54 specific, transcriptional regulator</fullName>
    </submittedName>
</protein>
<feature type="domain" description="Sigma-54 factor interaction" evidence="9">
    <location>
        <begin position="139"/>
        <end position="368"/>
    </location>
</feature>
<dbReference type="PANTHER" id="PTHR32071:SF21">
    <property type="entry name" value="TRANSCRIPTIONAL REGULATORY PROTEIN FLGR"/>
    <property type="match status" value="1"/>
</dbReference>
<dbReference type="Pfam" id="PF00072">
    <property type="entry name" value="Response_reg"/>
    <property type="match status" value="1"/>
</dbReference>
<evidence type="ECO:0000256" key="4">
    <source>
        <dbReference type="ARBA" id="ARBA00023012"/>
    </source>
</evidence>
<dbReference type="InterPro" id="IPR003593">
    <property type="entry name" value="AAA+_ATPase"/>
</dbReference>
<evidence type="ECO:0000313" key="12">
    <source>
        <dbReference type="Proteomes" id="UP000008139"/>
    </source>
</evidence>
<dbReference type="Gene3D" id="3.40.50.300">
    <property type="entry name" value="P-loop containing nucleotide triphosphate hydrolases"/>
    <property type="match status" value="1"/>
</dbReference>
<dbReference type="FunCoup" id="F2LVY4">
    <property type="interactions" value="229"/>
</dbReference>
<dbReference type="EMBL" id="CP002606">
    <property type="protein sequence ID" value="AEA33918.1"/>
    <property type="molecule type" value="Genomic_DNA"/>
</dbReference>
<evidence type="ECO:0000256" key="1">
    <source>
        <dbReference type="ARBA" id="ARBA00022553"/>
    </source>
</evidence>
<organism evidence="11 12">
    <name type="scientific">Hippea maritima (strain ATCC 700847 / DSM 10411 / MH2)</name>
    <dbReference type="NCBI Taxonomy" id="760142"/>
    <lineage>
        <taxon>Bacteria</taxon>
        <taxon>Pseudomonadati</taxon>
        <taxon>Campylobacterota</taxon>
        <taxon>Desulfurellia</taxon>
        <taxon>Desulfurellales</taxon>
        <taxon>Hippeaceae</taxon>
        <taxon>Hippea</taxon>
    </lineage>
</organism>
<dbReference type="Gene3D" id="1.10.8.60">
    <property type="match status" value="1"/>
</dbReference>
<name>F2LVY4_HIPMA</name>
<dbReference type="InParanoid" id="F2LVY4"/>
<dbReference type="GO" id="GO:0006355">
    <property type="term" value="P:regulation of DNA-templated transcription"/>
    <property type="evidence" value="ECO:0007669"/>
    <property type="project" value="InterPro"/>
</dbReference>
<accession>F2LVY4</accession>
<evidence type="ECO:0000256" key="8">
    <source>
        <dbReference type="PROSITE-ProRule" id="PRU00169"/>
    </source>
</evidence>
<reference evidence="11 12" key="1">
    <citation type="journal article" date="2011" name="Stand. Genomic Sci.">
        <title>Complete genome sequence of the thermophilic sulfur-reducer Hippea maritima type strain (MH(2)).</title>
        <authorList>
            <person name="Huntemann M."/>
            <person name="Lu M."/>
            <person name="Nolan M."/>
            <person name="Lapidus A."/>
            <person name="Lucas S."/>
            <person name="Hammon N."/>
            <person name="Deshpande S."/>
            <person name="Cheng J.F."/>
            <person name="Tapia R."/>
            <person name="Han C."/>
            <person name="Goodwin L."/>
            <person name="Pitluck S."/>
            <person name="Liolios K."/>
            <person name="Pagani I."/>
            <person name="Ivanova N."/>
            <person name="Ovchinikova G."/>
            <person name="Pati A."/>
            <person name="Chen A."/>
            <person name="Palaniappan K."/>
            <person name="Land M."/>
            <person name="Hauser L."/>
            <person name="Jeffries C.D."/>
            <person name="Detter J.C."/>
            <person name="Brambilla E.M."/>
            <person name="Rohde M."/>
            <person name="Spring S."/>
            <person name="Goker M."/>
            <person name="Woyke T."/>
            <person name="Bristow J."/>
            <person name="Eisen J.A."/>
            <person name="Markowitz V."/>
            <person name="Hugenholtz P."/>
            <person name="Kyrpides N.C."/>
            <person name="Klenk H.P."/>
            <person name="Mavromatis K."/>
        </authorList>
    </citation>
    <scope>NUCLEOTIDE SEQUENCE [LARGE SCALE GENOMIC DNA]</scope>
    <source>
        <strain evidence="12">ATCC 700847 / DSM 10411 / MH2</strain>
    </source>
</reference>
<dbReference type="KEGG" id="hmr:Hipma_0949"/>
<dbReference type="InterPro" id="IPR011006">
    <property type="entry name" value="CheY-like_superfamily"/>
</dbReference>
<proteinExistence type="predicted"/>
<dbReference type="CDD" id="cd00009">
    <property type="entry name" value="AAA"/>
    <property type="match status" value="1"/>
</dbReference>
<dbReference type="SUPFAM" id="SSF52540">
    <property type="entry name" value="P-loop containing nucleoside triphosphate hydrolases"/>
    <property type="match status" value="1"/>
</dbReference>
<dbReference type="PROSITE" id="PS00688">
    <property type="entry name" value="SIGMA54_INTERACT_3"/>
    <property type="match status" value="1"/>
</dbReference>
<keyword evidence="5" id="KW-0805">Transcription regulation</keyword>
<evidence type="ECO:0000256" key="6">
    <source>
        <dbReference type="ARBA" id="ARBA00023125"/>
    </source>
</evidence>
<dbReference type="PROSITE" id="PS50110">
    <property type="entry name" value="RESPONSE_REGULATORY"/>
    <property type="match status" value="1"/>
</dbReference>
<dbReference type="SUPFAM" id="SSF52172">
    <property type="entry name" value="CheY-like"/>
    <property type="match status" value="1"/>
</dbReference>
<dbReference type="FunFam" id="3.40.50.300:FF:000006">
    <property type="entry name" value="DNA-binding transcriptional regulator NtrC"/>
    <property type="match status" value="1"/>
</dbReference>
<evidence type="ECO:0000256" key="7">
    <source>
        <dbReference type="ARBA" id="ARBA00023163"/>
    </source>
</evidence>
<dbReference type="FunFam" id="3.40.50.2300:FF:000018">
    <property type="entry name" value="DNA-binding transcriptional regulator NtrC"/>
    <property type="match status" value="1"/>
</dbReference>
<evidence type="ECO:0000259" key="9">
    <source>
        <dbReference type="PROSITE" id="PS50045"/>
    </source>
</evidence>
<dbReference type="SMART" id="SM00448">
    <property type="entry name" value="REC"/>
    <property type="match status" value="1"/>
</dbReference>
<evidence type="ECO:0000259" key="10">
    <source>
        <dbReference type="PROSITE" id="PS50110"/>
    </source>
</evidence>
<dbReference type="OrthoDB" id="9763792at2"/>
<dbReference type="HOGENOM" id="CLU_000445_0_6_7"/>
<keyword evidence="6" id="KW-0238">DNA-binding</keyword>
<sequence length="386" mass="43824">MYKILVVDDDEQMRVALKATLDHLGYNPTLAKDAKEALKLLKKNEFDFILSDLKMPKMDGVEFLKEVKNIKPHIPFVMITAFGDIKTAVEAMKLGAFDFILKPFSQDALKKIIEMAISHTSIKQSIQKNPTQQKGLDHFVFKSKSMENIITLAQKVAQTDATVLLIGESGTGKEVLARYIHSISSRAKGNFIAVNCAAIPQNLLESEMFGYEKGAFSGAAKSHPGKFEQANRGTILLDEISEMPLELQAKLLRVIQEKTIDRIGSTTPIKVDVRIICTTNRDIEEEVKNGNFREDLYYRISVFPIKIPPLRQRKEEIPELINFFIRKFSNQFNKNVIGIKEDAIEILINYPWPGNIRELQNVIERAVVLTEKNYITKDEIFLHNLG</sequence>
<keyword evidence="12" id="KW-1185">Reference proteome</keyword>
<dbReference type="eggNOG" id="COG2204">
    <property type="taxonomic scope" value="Bacteria"/>
</dbReference>
<dbReference type="SMART" id="SM00382">
    <property type="entry name" value="AAA"/>
    <property type="match status" value="1"/>
</dbReference>